<dbReference type="EMBL" id="VWMK01000036">
    <property type="protein sequence ID" value="KAA3757122.1"/>
    <property type="molecule type" value="Genomic_DNA"/>
</dbReference>
<feature type="transmembrane region" description="Helical" evidence="2">
    <location>
        <begin position="262"/>
        <end position="283"/>
    </location>
</feature>
<feature type="region of interest" description="Disordered" evidence="1">
    <location>
        <begin position="346"/>
        <end position="371"/>
    </location>
</feature>
<dbReference type="RefSeq" id="WP_005930848.1">
    <property type="nucleotide sequence ID" value="NZ_CABKSE010000002.1"/>
</dbReference>
<evidence type="ECO:0000256" key="1">
    <source>
        <dbReference type="SAM" id="MobiDB-lite"/>
    </source>
</evidence>
<organism evidence="3 4">
    <name type="scientific">Bacteroides salyersiae</name>
    <dbReference type="NCBI Taxonomy" id="291644"/>
    <lineage>
        <taxon>Bacteria</taxon>
        <taxon>Pseudomonadati</taxon>
        <taxon>Bacteroidota</taxon>
        <taxon>Bacteroidia</taxon>
        <taxon>Bacteroidales</taxon>
        <taxon>Bacteroidaceae</taxon>
        <taxon>Bacteroides</taxon>
    </lineage>
</organism>
<dbReference type="PROSITE" id="PS51257">
    <property type="entry name" value="PROKAR_LIPOPROTEIN"/>
    <property type="match status" value="1"/>
</dbReference>
<gene>
    <name evidence="3" type="ORF">F3F73_22625</name>
</gene>
<keyword evidence="2" id="KW-1133">Transmembrane helix</keyword>
<reference evidence="3 4" key="1">
    <citation type="journal article" date="2019" name="Nat. Med.">
        <title>A library of human gut bacterial isolates paired with longitudinal multiomics data enables mechanistic microbiome research.</title>
        <authorList>
            <person name="Poyet M."/>
            <person name="Groussin M."/>
            <person name="Gibbons S.M."/>
            <person name="Avila-Pacheco J."/>
            <person name="Jiang X."/>
            <person name="Kearney S.M."/>
            <person name="Perrotta A.R."/>
            <person name="Berdy B."/>
            <person name="Zhao S."/>
            <person name="Lieberman T.D."/>
            <person name="Swanson P.K."/>
            <person name="Smith M."/>
            <person name="Roesemann S."/>
            <person name="Alexander J.E."/>
            <person name="Rich S.A."/>
            <person name="Livny J."/>
            <person name="Vlamakis H."/>
            <person name="Clish C."/>
            <person name="Bullock K."/>
            <person name="Deik A."/>
            <person name="Scott J."/>
            <person name="Pierce K.A."/>
            <person name="Xavier R.J."/>
            <person name="Alm E.J."/>
        </authorList>
    </citation>
    <scope>NUCLEOTIDE SEQUENCE [LARGE SCALE GENOMIC DNA]</scope>
    <source>
        <strain evidence="3 4">BIOML-A10</strain>
    </source>
</reference>
<accession>A0A7J4XCP3</accession>
<evidence type="ECO:0000313" key="3">
    <source>
        <dbReference type="EMBL" id="KAA3757122.1"/>
    </source>
</evidence>
<dbReference type="AlphaFoldDB" id="A0A7J4XCP3"/>
<feature type="transmembrane region" description="Helical" evidence="2">
    <location>
        <begin position="176"/>
        <end position="197"/>
    </location>
</feature>
<keyword evidence="2" id="KW-0472">Membrane</keyword>
<name>A0A7J4XCP3_9BACE</name>
<feature type="transmembrane region" description="Helical" evidence="2">
    <location>
        <begin position="292"/>
        <end position="312"/>
    </location>
</feature>
<evidence type="ECO:0000313" key="4">
    <source>
        <dbReference type="Proteomes" id="UP000422221"/>
    </source>
</evidence>
<protein>
    <submittedName>
        <fullName evidence="3">Uncharacterized protein</fullName>
    </submittedName>
</protein>
<proteinExistence type="predicted"/>
<feature type="transmembrane region" description="Helical" evidence="2">
    <location>
        <begin position="318"/>
        <end position="335"/>
    </location>
</feature>
<evidence type="ECO:0000256" key="2">
    <source>
        <dbReference type="SAM" id="Phobius"/>
    </source>
</evidence>
<sequence length="385" mass="43879">MKQPSSTRRKQTAKAVILFFLGISVLCSCQRGIDITKIEAMPEGAAKDSAMLYYYQGVRPGDFVTVKKSTKDELNEINDSAIPIYLTTSAEVKRDQDLNVTNKVCQIFRGDTLQIVGGYDKSLSREKFMQKTDYSHAVIVKAIKNGKTVGEGWCDAGMFNPLQHNWAIVFYQPQDVLALLFIFGGAFFLVFLLWKLIYWLVVSKIRKNVCFYQRDKIYFKAIYLIVSALVGLFIFYVDYNEDLVSSLKFNPDFFAHFSEYPFMLKLLPLMILLWIASTIGMLWEMIKKFKTWWLIIYFPGIWSIGFLIIALIFATSWLIYFILPTVVAFAIMALVKDSSFVKAMDNSSGKSSKPVLGYNAQGQPVREGDGGAIAHRTWDEYANSK</sequence>
<comment type="caution">
    <text evidence="3">The sequence shown here is derived from an EMBL/GenBank/DDBJ whole genome shotgun (WGS) entry which is preliminary data.</text>
</comment>
<feature type="transmembrane region" description="Helical" evidence="2">
    <location>
        <begin position="217"/>
        <end position="237"/>
    </location>
</feature>
<keyword evidence="2" id="KW-0812">Transmembrane</keyword>
<dbReference type="Proteomes" id="UP000422221">
    <property type="component" value="Unassembled WGS sequence"/>
</dbReference>